<protein>
    <submittedName>
        <fullName evidence="1">Uncharacterized protein</fullName>
    </submittedName>
</protein>
<dbReference type="EMBL" id="GBRH01240251">
    <property type="protein sequence ID" value="JAD57644.1"/>
    <property type="molecule type" value="Transcribed_RNA"/>
</dbReference>
<reference evidence="1" key="1">
    <citation type="submission" date="2014-09" db="EMBL/GenBank/DDBJ databases">
        <authorList>
            <person name="Magalhaes I.L.F."/>
            <person name="Oliveira U."/>
            <person name="Santos F.R."/>
            <person name="Vidigal T.H.D.A."/>
            <person name="Brescovit A.D."/>
            <person name="Santos A.J."/>
        </authorList>
    </citation>
    <scope>NUCLEOTIDE SEQUENCE</scope>
    <source>
        <tissue evidence="1">Shoot tissue taken approximately 20 cm above the soil surface</tissue>
    </source>
</reference>
<name>A0A0A9B115_ARUDO</name>
<proteinExistence type="predicted"/>
<reference evidence="1" key="2">
    <citation type="journal article" date="2015" name="Data Brief">
        <title>Shoot transcriptome of the giant reed, Arundo donax.</title>
        <authorList>
            <person name="Barrero R.A."/>
            <person name="Guerrero F.D."/>
            <person name="Moolhuijzen P."/>
            <person name="Goolsby J.A."/>
            <person name="Tidwell J."/>
            <person name="Bellgard S.E."/>
            <person name="Bellgard M.I."/>
        </authorList>
    </citation>
    <scope>NUCLEOTIDE SEQUENCE</scope>
    <source>
        <tissue evidence="1">Shoot tissue taken approximately 20 cm above the soil surface</tissue>
    </source>
</reference>
<sequence>MAAYLGCVSEL</sequence>
<accession>A0A0A9B115</accession>
<evidence type="ECO:0000313" key="1">
    <source>
        <dbReference type="EMBL" id="JAD57644.1"/>
    </source>
</evidence>
<organism evidence="1">
    <name type="scientific">Arundo donax</name>
    <name type="common">Giant reed</name>
    <name type="synonym">Donax arundinaceus</name>
    <dbReference type="NCBI Taxonomy" id="35708"/>
    <lineage>
        <taxon>Eukaryota</taxon>
        <taxon>Viridiplantae</taxon>
        <taxon>Streptophyta</taxon>
        <taxon>Embryophyta</taxon>
        <taxon>Tracheophyta</taxon>
        <taxon>Spermatophyta</taxon>
        <taxon>Magnoliopsida</taxon>
        <taxon>Liliopsida</taxon>
        <taxon>Poales</taxon>
        <taxon>Poaceae</taxon>
        <taxon>PACMAD clade</taxon>
        <taxon>Arundinoideae</taxon>
        <taxon>Arundineae</taxon>
        <taxon>Arundo</taxon>
    </lineage>
</organism>